<reference evidence="2 3" key="1">
    <citation type="submission" date="2024-04" db="EMBL/GenBank/DDBJ databases">
        <authorList>
            <person name="Cremers G."/>
        </authorList>
    </citation>
    <scope>NUCLEOTIDE SEQUENCE [LARGE SCALE GENOMIC DNA]</scope>
    <source>
        <strain evidence="2">MeCH1-AG</strain>
    </source>
</reference>
<evidence type="ECO:0000313" key="2">
    <source>
        <dbReference type="EMBL" id="CAL1239443.1"/>
    </source>
</evidence>
<sequence>MTTLEIVLLLAFAGTVGGTLRFLRTNYQVNRSAD</sequence>
<protein>
    <submittedName>
        <fullName evidence="2">Uncharacterized protein</fullName>
    </submittedName>
</protein>
<dbReference type="EMBL" id="OZ026884">
    <property type="protein sequence ID" value="CAL1239443.1"/>
    <property type="molecule type" value="Genomic_DNA"/>
</dbReference>
<keyword evidence="1" id="KW-0472">Membrane</keyword>
<keyword evidence="1" id="KW-1133">Transmembrane helix</keyword>
<keyword evidence="3" id="KW-1185">Reference proteome</keyword>
<name>A0ABM9NFR1_9GAMM</name>
<accession>A0ABM9NFR1</accession>
<organism evidence="2 3">
    <name type="scientific">Candidatus Methylocalor cossyra</name>
    <dbReference type="NCBI Taxonomy" id="3108543"/>
    <lineage>
        <taxon>Bacteria</taxon>
        <taxon>Pseudomonadati</taxon>
        <taxon>Pseudomonadota</taxon>
        <taxon>Gammaproteobacteria</taxon>
        <taxon>Methylococcales</taxon>
        <taxon>Methylococcaceae</taxon>
        <taxon>Candidatus Methylocalor</taxon>
    </lineage>
</organism>
<gene>
    <name evidence="2" type="ORF">MECH1_V1_0667</name>
</gene>
<evidence type="ECO:0000313" key="3">
    <source>
        <dbReference type="Proteomes" id="UP001497493"/>
    </source>
</evidence>
<keyword evidence="1" id="KW-0812">Transmembrane</keyword>
<dbReference type="Proteomes" id="UP001497493">
    <property type="component" value="Chromosome"/>
</dbReference>
<feature type="transmembrane region" description="Helical" evidence="1">
    <location>
        <begin position="6"/>
        <end position="23"/>
    </location>
</feature>
<evidence type="ECO:0000256" key="1">
    <source>
        <dbReference type="SAM" id="Phobius"/>
    </source>
</evidence>
<proteinExistence type="predicted"/>